<evidence type="ECO:0000313" key="5">
    <source>
        <dbReference type="EMBL" id="KND03192.1"/>
    </source>
</evidence>
<evidence type="ECO:0000256" key="3">
    <source>
        <dbReference type="SAM" id="MobiDB-lite"/>
    </source>
</evidence>
<evidence type="ECO:0000313" key="6">
    <source>
        <dbReference type="Proteomes" id="UP000053201"/>
    </source>
</evidence>
<dbReference type="InterPro" id="IPR052620">
    <property type="entry name" value="ELYS/MEL-28_NucAsmblyFactor"/>
</dbReference>
<dbReference type="PANTHER" id="PTHR21583:SF8">
    <property type="entry name" value="PROTEIN ELYS"/>
    <property type="match status" value="1"/>
</dbReference>
<keyword evidence="2" id="KW-0539">Nucleus</keyword>
<dbReference type="VEuPathDB" id="FungiDB:SPPG_02250"/>
<name>A0A0L0HQ21_SPIPD</name>
<dbReference type="eggNOG" id="ENOG502S4G4">
    <property type="taxonomic scope" value="Eukaryota"/>
</dbReference>
<sequence length="1239" mass="137350">MQGHCDSSTQASPLHIEHIVPARASGGDLDAPFTHAQFPTFFPRPVPSTTSDKDGCRWTTEPGYWFFRYNQCTLEVRAYVTLGVAGMRLHAHMLKDTVKDQPVITAAIGGCILGSNQVVLSTCDAKSRSSRLWLFSPVDGVSPLDLDLQKEMVTSLAISTVCQSENMLATSSTRAPQYLAVGTERSIHLLELDEAIKKGCWDSYKGDLSGASGKITAMTTYVPPNATSPIIFVGRERSTIELWRISEESDDELEMFAKFRGSQKNVPVTHLRFDGPEGTFRKYGVLLFGQSDTPATQEDTMLLPSPSMTALYLDERFAKLDTLLQCSLTNGKPGLLVALKFARVGNAHRVFAATVTYRGEDVLSEVQAITVDADSREKHDFARVKLPASDADQVMDICPSPDAADCRILYLDKVATCRALAPPVGSSCTRKSSDWEQYFQSSTGWFPYQPKDRERILKMRERLDNELFFDLLLATVGIIGKELYPPKDAQQLRDLYDAIMTADTTSTKKNCLIMYLIKDWKNGKDLEFSNSRFVSQSPYKRICGFWDMDHGLLQEGVQCLGWPGVKPEFPEKIIKALIMHGMPWDARAFIQAVKPDFTTDSAIRLHMSVLLATNLLEAFRYQRRYQNHHIGDVLWHQLLHYCFQNGTIAKPLASEFLQLPINQYEESLLASYCAKFPTRACRETLIKYYIARARHVEAILLLEDLASDASVRNSGKDDPPDGCHFNEYRINLMLANLQTMLTPLNKIRLELAREPQTAVKSIENGGESIPLSAQKCVRSVAKTAADAQKILLRALRTALPTDIRAAQTTPAEAVLENQMSDFDFMDIKELSLPSPISVRDEEDDIAMVDSPQHTGSANVSVSAISTPSPTQRFEKRRGSPVAQEEEEEMSLRKSTEIGRASFAETLEGGMDVTAQPKIRRVGFGLTDSSSESDSDSEPSMVVTPYRDGKTFELNNVATPISSGNTYPDKAQDDGMQVEHVECHTSPVGPLVNRGPPLRSMSHFSPREDKKVVTDMDKNVKNAELKAERSRQRRFLDFVEPTPIRKSGRLAAKQAERNETPVPSQLGVRLETPVPNKPKGVSSRTMGKTPARARPLLLHEDTENIEITKPSTRKKTVTSSRPATTHNEPRRSAPLGERNAPAPSTTRKRATAAKTPARKTAVPATPGPQDDPMTLDELSTPLSTTSTTKSVTASRRKTLGVELGSVPSTRSTRKTRATPAVERTIVTRRMAKQMGTEGGL</sequence>
<dbReference type="EMBL" id="KQ257452">
    <property type="protein sequence ID" value="KND03192.1"/>
    <property type="molecule type" value="Genomic_DNA"/>
</dbReference>
<evidence type="ECO:0000256" key="1">
    <source>
        <dbReference type="ARBA" id="ARBA00004123"/>
    </source>
</evidence>
<feature type="region of interest" description="Disordered" evidence="3">
    <location>
        <begin position="852"/>
        <end position="893"/>
    </location>
</feature>
<dbReference type="InParanoid" id="A0A0L0HQ21"/>
<feature type="region of interest" description="Disordered" evidence="3">
    <location>
        <begin position="1046"/>
        <end position="1193"/>
    </location>
</feature>
<feature type="compositionally biased region" description="Low complexity" evidence="3">
    <location>
        <begin position="1174"/>
        <end position="1192"/>
    </location>
</feature>
<dbReference type="GeneID" id="27685846"/>
<feature type="compositionally biased region" description="Polar residues" evidence="3">
    <location>
        <begin position="852"/>
        <end position="871"/>
    </location>
</feature>
<keyword evidence="6" id="KW-1185">Reference proteome</keyword>
<dbReference type="PANTHER" id="PTHR21583">
    <property type="entry name" value="ELYS PROTEIN"/>
    <property type="match status" value="1"/>
</dbReference>
<dbReference type="GO" id="GO:0005634">
    <property type="term" value="C:nucleus"/>
    <property type="evidence" value="ECO:0007669"/>
    <property type="project" value="UniProtKB-SubCell"/>
</dbReference>
<evidence type="ECO:0000259" key="4">
    <source>
        <dbReference type="Pfam" id="PF13934"/>
    </source>
</evidence>
<dbReference type="Pfam" id="PF13934">
    <property type="entry name" value="ELYS"/>
    <property type="match status" value="1"/>
</dbReference>
<dbReference type="OrthoDB" id="2128723at2759"/>
<feature type="compositionally biased region" description="Polar residues" evidence="3">
    <location>
        <begin position="1116"/>
        <end position="1125"/>
    </location>
</feature>
<dbReference type="RefSeq" id="XP_016611231.1">
    <property type="nucleotide sequence ID" value="XM_016750540.1"/>
</dbReference>
<accession>A0A0L0HQ21</accession>
<comment type="subcellular location">
    <subcellularLocation>
        <location evidence="1">Nucleus</location>
    </subcellularLocation>
</comment>
<dbReference type="AlphaFoldDB" id="A0A0L0HQ21"/>
<evidence type="ECO:0000256" key="2">
    <source>
        <dbReference type="ARBA" id="ARBA00023242"/>
    </source>
</evidence>
<organism evidence="5 6">
    <name type="scientific">Spizellomyces punctatus (strain DAOM BR117)</name>
    <dbReference type="NCBI Taxonomy" id="645134"/>
    <lineage>
        <taxon>Eukaryota</taxon>
        <taxon>Fungi</taxon>
        <taxon>Fungi incertae sedis</taxon>
        <taxon>Chytridiomycota</taxon>
        <taxon>Chytridiomycota incertae sedis</taxon>
        <taxon>Chytridiomycetes</taxon>
        <taxon>Spizellomycetales</taxon>
        <taxon>Spizellomycetaceae</taxon>
        <taxon>Spizellomyces</taxon>
    </lineage>
</organism>
<dbReference type="STRING" id="645134.A0A0L0HQ21"/>
<proteinExistence type="predicted"/>
<dbReference type="Proteomes" id="UP000053201">
    <property type="component" value="Unassembled WGS sequence"/>
</dbReference>
<reference evidence="5 6" key="1">
    <citation type="submission" date="2009-08" db="EMBL/GenBank/DDBJ databases">
        <title>The Genome Sequence of Spizellomyces punctatus strain DAOM BR117.</title>
        <authorList>
            <consortium name="The Broad Institute Genome Sequencing Platform"/>
            <person name="Russ C."/>
            <person name="Cuomo C."/>
            <person name="Shea T."/>
            <person name="Young S.K."/>
            <person name="Zeng Q."/>
            <person name="Koehrsen M."/>
            <person name="Haas B."/>
            <person name="Borodovsky M."/>
            <person name="Guigo R."/>
            <person name="Alvarado L."/>
            <person name="Berlin A."/>
            <person name="Bochicchio J."/>
            <person name="Borenstein D."/>
            <person name="Chapman S."/>
            <person name="Chen Z."/>
            <person name="Engels R."/>
            <person name="Freedman E."/>
            <person name="Gellesch M."/>
            <person name="Goldberg J."/>
            <person name="Griggs A."/>
            <person name="Gujja S."/>
            <person name="Heiman D."/>
            <person name="Hepburn T."/>
            <person name="Howarth C."/>
            <person name="Jen D."/>
            <person name="Larson L."/>
            <person name="Lewis B."/>
            <person name="Mehta T."/>
            <person name="Park D."/>
            <person name="Pearson M."/>
            <person name="Roberts A."/>
            <person name="Saif S."/>
            <person name="Shenoy N."/>
            <person name="Sisk P."/>
            <person name="Stolte C."/>
            <person name="Sykes S."/>
            <person name="Thomson T."/>
            <person name="Walk T."/>
            <person name="White J."/>
            <person name="Yandava C."/>
            <person name="Burger G."/>
            <person name="Gray M.W."/>
            <person name="Holland P.W.H."/>
            <person name="King N."/>
            <person name="Lang F.B.F."/>
            <person name="Roger A.J."/>
            <person name="Ruiz-Trillo I."/>
            <person name="Lander E."/>
            <person name="Nusbaum C."/>
        </authorList>
    </citation>
    <scope>NUCLEOTIDE SEQUENCE [LARGE SCALE GENOMIC DNA]</scope>
    <source>
        <strain evidence="5 6">DAOM BR117</strain>
    </source>
</reference>
<dbReference type="OMA" id="QMMDELM"/>
<feature type="region of interest" description="Disordered" evidence="3">
    <location>
        <begin position="985"/>
        <end position="1009"/>
    </location>
</feature>
<protein>
    <recommendedName>
        <fullName evidence="4">ELYS-like domain-containing protein</fullName>
    </recommendedName>
</protein>
<feature type="domain" description="ELYS-like" evidence="4">
    <location>
        <begin position="467"/>
        <end position="674"/>
    </location>
</feature>
<gene>
    <name evidence="5" type="ORF">SPPG_02250</name>
</gene>
<dbReference type="InterPro" id="IPR025151">
    <property type="entry name" value="ELYS_dom"/>
</dbReference>
<feature type="compositionally biased region" description="Low complexity" evidence="3">
    <location>
        <begin position="1151"/>
        <end position="1163"/>
    </location>
</feature>